<dbReference type="InterPro" id="IPR036890">
    <property type="entry name" value="HATPase_C_sf"/>
</dbReference>
<proteinExistence type="predicted"/>
<reference evidence="2 3" key="1">
    <citation type="submission" date="2024-09" db="EMBL/GenBank/DDBJ databases">
        <title>Novel species of the genus Pelomonas and Roseateles isolated from streams.</title>
        <authorList>
            <person name="Lu H."/>
        </authorList>
    </citation>
    <scope>NUCLEOTIDE SEQUENCE [LARGE SCALE GENOMIC DNA]</scope>
    <source>
        <strain evidence="2 3">BYS96W</strain>
    </source>
</reference>
<dbReference type="PANTHER" id="PTHR35801">
    <property type="entry name" value="PHOSPHOSERINE PHOSPHATASE RSBX"/>
    <property type="match status" value="1"/>
</dbReference>
<name>A0ABW7GC55_9BURK</name>
<sequence>MQAHQRLSIVETSQVGEARRTAQALGRELGFDEVACGRLGLAATELGTNLVRHARDGSLLLRACAPDAVELVAWDHGPGMDLARCLRDGYSTAGTAGEGLGAVQRASDRFSAYSLPGRGSVIALRVQRAPTVSPSPFEVGMVGLPAPGEQVSGDGWCWHEAGGRVSLLVADGLGHGPDAAVAAETAVTGLAGLRGDSPAATLTTLHDALRPTRGAAAALASFSATDTGLRYAGAGNICGRLISGVSDRSLMSQHGTLGVQIRRLQDMAYDWPAHGILVMHSDGIATRWTLDDAPGLLQCDPTVIAAWILREHCRGRDDATVVVVKRREH</sequence>
<dbReference type="InterPro" id="IPR001932">
    <property type="entry name" value="PPM-type_phosphatase-like_dom"/>
</dbReference>
<gene>
    <name evidence="2" type="ORF">ACG00X_22080</name>
</gene>
<organism evidence="2 3">
    <name type="scientific">Pelomonas nitida</name>
    <dbReference type="NCBI Taxonomy" id="3299027"/>
    <lineage>
        <taxon>Bacteria</taxon>
        <taxon>Pseudomonadati</taxon>
        <taxon>Pseudomonadota</taxon>
        <taxon>Betaproteobacteria</taxon>
        <taxon>Burkholderiales</taxon>
        <taxon>Sphaerotilaceae</taxon>
        <taxon>Roseateles</taxon>
    </lineage>
</organism>
<keyword evidence="2" id="KW-0067">ATP-binding</keyword>
<evidence type="ECO:0000313" key="2">
    <source>
        <dbReference type="EMBL" id="MFG6459531.1"/>
    </source>
</evidence>
<dbReference type="RefSeq" id="WP_394491626.1">
    <property type="nucleotide sequence ID" value="NZ_JBIGIA010000024.1"/>
</dbReference>
<comment type="caution">
    <text evidence="2">The sequence shown here is derived from an EMBL/GenBank/DDBJ whole genome shotgun (WGS) entry which is preliminary data.</text>
</comment>
<dbReference type="EMBL" id="JBIGIA010000024">
    <property type="protein sequence ID" value="MFG6459531.1"/>
    <property type="molecule type" value="Genomic_DNA"/>
</dbReference>
<protein>
    <submittedName>
        <fullName evidence="2">ATP-binding protein</fullName>
    </submittedName>
</protein>
<dbReference type="PANTHER" id="PTHR35801:SF1">
    <property type="entry name" value="PHOSPHOSERINE PHOSPHATASE RSBX"/>
    <property type="match status" value="1"/>
</dbReference>
<feature type="domain" description="PPM-type phosphatase" evidence="1">
    <location>
        <begin position="137"/>
        <end position="326"/>
    </location>
</feature>
<dbReference type="InterPro" id="IPR036457">
    <property type="entry name" value="PPM-type-like_dom_sf"/>
</dbReference>
<dbReference type="SUPFAM" id="SSF55874">
    <property type="entry name" value="ATPase domain of HSP90 chaperone/DNA topoisomerase II/histidine kinase"/>
    <property type="match status" value="1"/>
</dbReference>
<dbReference type="GO" id="GO:0005524">
    <property type="term" value="F:ATP binding"/>
    <property type="evidence" value="ECO:0007669"/>
    <property type="project" value="UniProtKB-KW"/>
</dbReference>
<dbReference type="Proteomes" id="UP001606305">
    <property type="component" value="Unassembled WGS sequence"/>
</dbReference>
<dbReference type="SMART" id="SM00331">
    <property type="entry name" value="PP2C_SIG"/>
    <property type="match status" value="1"/>
</dbReference>
<evidence type="ECO:0000259" key="1">
    <source>
        <dbReference type="SMART" id="SM00331"/>
    </source>
</evidence>
<dbReference type="InterPro" id="IPR003594">
    <property type="entry name" value="HATPase_dom"/>
</dbReference>
<dbReference type="Pfam" id="PF13581">
    <property type="entry name" value="HATPase_c_2"/>
    <property type="match status" value="1"/>
</dbReference>
<accession>A0ABW7GC55</accession>
<evidence type="ECO:0000313" key="3">
    <source>
        <dbReference type="Proteomes" id="UP001606305"/>
    </source>
</evidence>
<dbReference type="SUPFAM" id="SSF81606">
    <property type="entry name" value="PP2C-like"/>
    <property type="match status" value="1"/>
</dbReference>
<dbReference type="Gene3D" id="3.60.40.10">
    <property type="entry name" value="PPM-type phosphatase domain"/>
    <property type="match status" value="1"/>
</dbReference>
<keyword evidence="3" id="KW-1185">Reference proteome</keyword>
<dbReference type="CDD" id="cd16934">
    <property type="entry name" value="HATPase_RsbT-like"/>
    <property type="match status" value="1"/>
</dbReference>
<keyword evidence="2" id="KW-0547">Nucleotide-binding</keyword>
<dbReference type="Pfam" id="PF07228">
    <property type="entry name" value="SpoIIE"/>
    <property type="match status" value="1"/>
</dbReference>
<dbReference type="Gene3D" id="3.30.565.10">
    <property type="entry name" value="Histidine kinase-like ATPase, C-terminal domain"/>
    <property type="match status" value="1"/>
</dbReference>
<dbReference type="InterPro" id="IPR039248">
    <property type="entry name" value="Ptase_RsbX"/>
</dbReference>